<comment type="subcellular location">
    <subcellularLocation>
        <location evidence="1">Golgi apparatus membrane</location>
        <topology evidence="1">Single-pass type II membrane protein</topology>
    </subcellularLocation>
</comment>
<keyword evidence="6 7" id="KW-0472">Membrane</keyword>
<dbReference type="InterPro" id="IPR007577">
    <property type="entry name" value="GlycoTrfase_DXD_sugar-bd_CS"/>
</dbReference>
<evidence type="ECO:0000256" key="2">
    <source>
        <dbReference type="ARBA" id="ARBA00009003"/>
    </source>
</evidence>
<dbReference type="InterPro" id="IPR051981">
    <property type="entry name" value="Glycosyltransf_32"/>
</dbReference>
<dbReference type="OrthoDB" id="409543at2759"/>
<dbReference type="OMA" id="YAMNTSI"/>
<keyword evidence="10" id="KW-1185">Reference proteome</keyword>
<comment type="similarity">
    <text evidence="2">Belongs to the glycosyltransferase 32 family.</text>
</comment>
<keyword evidence="5" id="KW-0333">Golgi apparatus</keyword>
<evidence type="ECO:0000256" key="1">
    <source>
        <dbReference type="ARBA" id="ARBA00004323"/>
    </source>
</evidence>
<evidence type="ECO:0000256" key="5">
    <source>
        <dbReference type="ARBA" id="ARBA00023034"/>
    </source>
</evidence>
<dbReference type="Gene3D" id="3.90.550.20">
    <property type="match status" value="1"/>
</dbReference>
<proteinExistence type="inferred from homology"/>
<dbReference type="GO" id="GO:0000139">
    <property type="term" value="C:Golgi membrane"/>
    <property type="evidence" value="ECO:0007669"/>
    <property type="project" value="UniProtKB-SubCell"/>
</dbReference>
<gene>
    <name evidence="9" type="ORF">DGUA_6G012430</name>
</gene>
<evidence type="ECO:0000259" key="8">
    <source>
        <dbReference type="Pfam" id="PF04572"/>
    </source>
</evidence>
<dbReference type="Proteomes" id="UP000268350">
    <property type="component" value="Unassembled WGS sequence"/>
</dbReference>
<dbReference type="GO" id="GO:0035248">
    <property type="term" value="F:alpha-1,4-N-acetylgalactosaminyltransferase activity"/>
    <property type="evidence" value="ECO:0007669"/>
    <property type="project" value="TreeGrafter"/>
</dbReference>
<keyword evidence="4 9" id="KW-0808">Transferase</keyword>
<evidence type="ECO:0000313" key="9">
    <source>
        <dbReference type="EMBL" id="SPP79560.1"/>
    </source>
</evidence>
<name>A0A3B0JVN8_DROGU</name>
<evidence type="ECO:0000256" key="6">
    <source>
        <dbReference type="ARBA" id="ARBA00023136"/>
    </source>
</evidence>
<dbReference type="InterPro" id="IPR029044">
    <property type="entry name" value="Nucleotide-diphossugar_trans"/>
</dbReference>
<dbReference type="AlphaFoldDB" id="A0A3B0JVN8"/>
<feature type="transmembrane region" description="Helical" evidence="7">
    <location>
        <begin position="12"/>
        <end position="32"/>
    </location>
</feature>
<accession>A0A3B0JVN8</accession>
<reference evidence="10" key="1">
    <citation type="submission" date="2018-01" db="EMBL/GenBank/DDBJ databases">
        <authorList>
            <person name="Alioto T."/>
            <person name="Alioto T."/>
        </authorList>
    </citation>
    <scope>NUCLEOTIDE SEQUENCE [LARGE SCALE GENOMIC DNA]</scope>
</reference>
<evidence type="ECO:0000256" key="4">
    <source>
        <dbReference type="ARBA" id="ARBA00022679"/>
    </source>
</evidence>
<dbReference type="STRING" id="7266.A0A3B0JVN8"/>
<sequence>MLLGFRDHGRLRLLFIVLIVILTGGICLTYNWQKEEDAELMPQPIEPSVEPLASIRVDDVLLAMTRITPGRSIFFHETRSYDAKNKEYNHPLHLNARQACAIESAALHNPNSQVFVLFVHRKYALTGVHSNESKKSTEQPLFDAVLSYSNVHLRRVNLWRYAAGTPIEEWLKNGQLFRSQFVVSHISDFLRFVTLFRYGGLYLDLDVVVLKSMEDVPPNYTGADPDDVISSAVISLTPTGFGHKIAESLLYDFQHNFNGLNWGGNGPGVMTRVAQKICGTKNISVLLENRKRCLGFQVFDSKAFYAVPFRHWKHFFQPHRLEETMAVIKDSYVAHVWNRRSVELKIKVGSSSAYAQLAELHCPRVYESAGEYF</sequence>
<dbReference type="Pfam" id="PF04488">
    <property type="entry name" value="Gly_transf_sug"/>
    <property type="match status" value="1"/>
</dbReference>
<keyword evidence="7" id="KW-1133">Transmembrane helix</keyword>
<dbReference type="PANTHER" id="PTHR12042:SF21">
    <property type="entry name" value="ALPHA1,4-GALACTOSYLTRANSFERASE 1-RELATED"/>
    <property type="match status" value="1"/>
</dbReference>
<dbReference type="PANTHER" id="PTHR12042">
    <property type="entry name" value="LACTOSYLCERAMIDE 4-ALPHA-GALACTOSYLTRANSFERASE ALPHA- 1,4-GALACTOSYLTRANSFERASE"/>
    <property type="match status" value="1"/>
</dbReference>
<keyword evidence="3 9" id="KW-0328">Glycosyltransferase</keyword>
<dbReference type="SUPFAM" id="SSF53448">
    <property type="entry name" value="Nucleotide-diphospho-sugar transferases"/>
    <property type="match status" value="1"/>
</dbReference>
<evidence type="ECO:0000256" key="3">
    <source>
        <dbReference type="ARBA" id="ARBA00022676"/>
    </source>
</evidence>
<protein>
    <submittedName>
        <fullName evidence="9">Blast:Lactosylceramide 4-alpha-galactosyltransferase</fullName>
    </submittedName>
</protein>
<dbReference type="GO" id="GO:0006688">
    <property type="term" value="P:glycosphingolipid biosynthetic process"/>
    <property type="evidence" value="ECO:0007669"/>
    <property type="project" value="TreeGrafter"/>
</dbReference>
<dbReference type="EMBL" id="OUUW01000004">
    <property type="protein sequence ID" value="SPP79560.1"/>
    <property type="molecule type" value="Genomic_DNA"/>
</dbReference>
<dbReference type="Pfam" id="PF04572">
    <property type="entry name" value="Gb3_synth"/>
    <property type="match status" value="1"/>
</dbReference>
<keyword evidence="7" id="KW-0812">Transmembrane</keyword>
<feature type="domain" description="Alpha 1,4-glycosyltransferase" evidence="8">
    <location>
        <begin position="239"/>
        <end position="368"/>
    </location>
</feature>
<organism evidence="9 10">
    <name type="scientific">Drosophila guanche</name>
    <name type="common">Fruit fly</name>
    <dbReference type="NCBI Taxonomy" id="7266"/>
    <lineage>
        <taxon>Eukaryota</taxon>
        <taxon>Metazoa</taxon>
        <taxon>Ecdysozoa</taxon>
        <taxon>Arthropoda</taxon>
        <taxon>Hexapoda</taxon>
        <taxon>Insecta</taxon>
        <taxon>Pterygota</taxon>
        <taxon>Neoptera</taxon>
        <taxon>Endopterygota</taxon>
        <taxon>Diptera</taxon>
        <taxon>Brachycera</taxon>
        <taxon>Muscomorpha</taxon>
        <taxon>Ephydroidea</taxon>
        <taxon>Drosophilidae</taxon>
        <taxon>Drosophila</taxon>
        <taxon>Sophophora</taxon>
    </lineage>
</organism>
<evidence type="ECO:0000313" key="10">
    <source>
        <dbReference type="Proteomes" id="UP000268350"/>
    </source>
</evidence>
<evidence type="ECO:0000256" key="7">
    <source>
        <dbReference type="SAM" id="Phobius"/>
    </source>
</evidence>
<dbReference type="InterPro" id="IPR007652">
    <property type="entry name" value="A1-4-GlycosylTfrase_dom"/>
</dbReference>